<dbReference type="Pfam" id="PF05133">
    <property type="entry name" value="SPP1_portal"/>
    <property type="match status" value="1"/>
</dbReference>
<protein>
    <recommendedName>
        <fullName evidence="5">Phage portal protein, SPP1 Gp6-like</fullName>
    </recommendedName>
</protein>
<evidence type="ECO:0000256" key="2">
    <source>
        <dbReference type="SAM" id="MobiDB-lite"/>
    </source>
</evidence>
<dbReference type="KEGG" id="shun:DWB77_02109"/>
<keyword evidence="4" id="KW-1185">Reference proteome</keyword>
<evidence type="ECO:0000313" key="4">
    <source>
        <dbReference type="Proteomes" id="UP000271554"/>
    </source>
</evidence>
<dbReference type="AlphaFoldDB" id="A0A387H9F1"/>
<accession>A0A387H9F1</accession>
<feature type="coiled-coil region" evidence="1">
    <location>
        <begin position="425"/>
        <end position="452"/>
    </location>
</feature>
<reference evidence="3 4" key="1">
    <citation type="submission" date="2018-10" db="EMBL/GenBank/DDBJ databases">
        <title>Relationship between Morphology and Antimicrobial Activity in Streptomyces.</title>
        <authorList>
            <person name="Kang H.J."/>
            <person name="Kim S.B."/>
        </authorList>
    </citation>
    <scope>NUCLEOTIDE SEQUENCE [LARGE SCALE GENOMIC DNA]</scope>
    <source>
        <strain evidence="3 4">BH38</strain>
    </source>
</reference>
<dbReference type="InterPro" id="IPR021145">
    <property type="entry name" value="Portal_protein_SPP1_Gp6-like"/>
</dbReference>
<name>A0A387H9F1_9ACTN</name>
<evidence type="ECO:0000256" key="1">
    <source>
        <dbReference type="SAM" id="Coils"/>
    </source>
</evidence>
<dbReference type="EMBL" id="CP032698">
    <property type="protein sequence ID" value="AYG79989.1"/>
    <property type="molecule type" value="Genomic_DNA"/>
</dbReference>
<dbReference type="Proteomes" id="UP000271554">
    <property type="component" value="Chromosome"/>
</dbReference>
<feature type="region of interest" description="Disordered" evidence="2">
    <location>
        <begin position="461"/>
        <end position="490"/>
    </location>
</feature>
<evidence type="ECO:0008006" key="5">
    <source>
        <dbReference type="Google" id="ProtNLM"/>
    </source>
</evidence>
<keyword evidence="1" id="KW-0175">Coiled coil</keyword>
<feature type="compositionally biased region" description="Basic and acidic residues" evidence="2">
    <location>
        <begin position="461"/>
        <end position="473"/>
    </location>
</feature>
<organism evidence="3 4">
    <name type="scientific">Streptomyces hundungensis</name>
    <dbReference type="NCBI Taxonomy" id="1077946"/>
    <lineage>
        <taxon>Bacteria</taxon>
        <taxon>Bacillati</taxon>
        <taxon>Actinomycetota</taxon>
        <taxon>Actinomycetes</taxon>
        <taxon>Kitasatosporales</taxon>
        <taxon>Streptomycetaceae</taxon>
        <taxon>Streptomyces</taxon>
    </lineage>
</organism>
<proteinExistence type="predicted"/>
<sequence length="490" mass="55471">MSPPSTPQMWMDYLSSKLASRSGNYKRYGEYYDGKHQRMLFAQSKYRTEFAHIFERWNDNFCGLIIDSVNERMFIDGFRLSKEPEEDELAREIWQRNRLDSESNSAHLDAMIQGAAYAIVWGDEEGKAVISIESAEHVAIQYKPGSRHDIEAAAKFYVDDWGRAFCTLWWRDKVYTGDWKIGGYSIDRTEPNPLGRPPVVPIQNRSRLVGEPMSDLATVIPLQDAINKTVADSLVASEYAAWPQRYVTGLEIQEDEHGNPVEPFKVAVDKLLQAEDPAATFGQFAAADLSNYVALVDMLVQHMASISRIPFHYMLKGGQPPSGDAITSAEAGLVSKTRERMLHFGEAWEQVMRLAIAVENGGSLQEEYEAAEVIWRDPENRTEAQHIDSLLKLQQLSVPKQQLWQDAGYTPSQIARFDQLLEEEARTEMERADKYQTQAQKQELELELAKQGADSKLAVDEASIKAKSAKDAQKPPQGNSGNANRRRFEK</sequence>
<evidence type="ECO:0000313" key="3">
    <source>
        <dbReference type="EMBL" id="AYG79989.1"/>
    </source>
</evidence>
<gene>
    <name evidence="3" type="ORF">DWB77_02109</name>
</gene>